<dbReference type="PANTHER" id="PTHR17408">
    <property type="entry name" value="HISTONE RNA HAIRPIN-BINDING PROTEIN"/>
    <property type="match status" value="1"/>
</dbReference>
<dbReference type="AlphaFoldDB" id="A0A0P5JMG1"/>
<dbReference type="GO" id="GO:0005737">
    <property type="term" value="C:cytoplasm"/>
    <property type="evidence" value="ECO:0007669"/>
    <property type="project" value="TreeGrafter"/>
</dbReference>
<feature type="compositionally biased region" description="Basic and acidic residues" evidence="3">
    <location>
        <begin position="9"/>
        <end position="24"/>
    </location>
</feature>
<proteinExistence type="inferred from homology"/>
<dbReference type="GO" id="GO:0071207">
    <property type="term" value="F:histone pre-mRNA stem-loop binding"/>
    <property type="evidence" value="ECO:0007669"/>
    <property type="project" value="TreeGrafter"/>
</dbReference>
<evidence type="ECO:0000313" key="4">
    <source>
        <dbReference type="EMBL" id="JAN35058.1"/>
    </source>
</evidence>
<evidence type="ECO:0000256" key="3">
    <source>
        <dbReference type="SAM" id="MobiDB-lite"/>
    </source>
</evidence>
<dbReference type="GO" id="GO:0007076">
    <property type="term" value="P:mitotic chromosome condensation"/>
    <property type="evidence" value="ECO:0007669"/>
    <property type="project" value="UniProtKB-ARBA"/>
</dbReference>
<dbReference type="EMBL" id="GDIQ01059679">
    <property type="protein sequence ID" value="JAN35058.1"/>
    <property type="molecule type" value="Transcribed_RNA"/>
</dbReference>
<evidence type="ECO:0000256" key="1">
    <source>
        <dbReference type="ARBA" id="ARBA00006151"/>
    </source>
</evidence>
<sequence>MTPRKLIKKEKGSDGEESLPDKSHSTRLLRKREWDSASIISPERGPAQNKELRRDNLHLKRSLTSSYTETAKKNLTNTEKLSSSLFKESKTEVKVEKPELETGDTSGRSTNTSNGFEEDPLILSRRQKQIDYGKNTIAYDNYIKAIPKNQRTKEHPQTPNKYKKYSRRGWDGSIRVWRQKLHVFDNDDSKEKECAAVGSVDDAEIEGALEFLPFDLIDSDVVL</sequence>
<reference evidence="4" key="1">
    <citation type="submission" date="2015-10" db="EMBL/GenBank/DDBJ databases">
        <title>EvidentialGene: Evidence-directed Construction of Complete mRNA Transcriptomes without Genomes.</title>
        <authorList>
            <person name="Gilbert D.G."/>
        </authorList>
    </citation>
    <scope>NUCLEOTIDE SEQUENCE</scope>
</reference>
<dbReference type="OrthoDB" id="265795at2759"/>
<organism evidence="4">
    <name type="scientific">Daphnia magna</name>
    <dbReference type="NCBI Taxonomy" id="35525"/>
    <lineage>
        <taxon>Eukaryota</taxon>
        <taxon>Metazoa</taxon>
        <taxon>Ecdysozoa</taxon>
        <taxon>Arthropoda</taxon>
        <taxon>Crustacea</taxon>
        <taxon>Branchiopoda</taxon>
        <taxon>Diplostraca</taxon>
        <taxon>Cladocera</taxon>
        <taxon>Anomopoda</taxon>
        <taxon>Daphniidae</taxon>
        <taxon>Daphnia</taxon>
    </lineage>
</organism>
<protein>
    <submittedName>
        <fullName evidence="4">Histone RNA hairpin-binding protein</fullName>
    </submittedName>
</protein>
<evidence type="ECO:0000256" key="2">
    <source>
        <dbReference type="ARBA" id="ARBA00022884"/>
    </source>
</evidence>
<name>A0A0P5JMG1_9CRUS</name>
<dbReference type="FunFam" id="1.10.8.1120:FF:000001">
    <property type="entry name" value="Histone RNA hairpin-binding protein-like"/>
    <property type="match status" value="1"/>
</dbReference>
<dbReference type="InterPro" id="IPR029344">
    <property type="entry name" value="SLBP_RNA_bind"/>
</dbReference>
<dbReference type="InterPro" id="IPR026502">
    <property type="entry name" value="SLBP1/SLBP2"/>
</dbReference>
<comment type="similarity">
    <text evidence="1">Belongs to the SLBP family.</text>
</comment>
<dbReference type="InterPro" id="IPR038294">
    <property type="entry name" value="SLBP_RNA_bind_sf"/>
</dbReference>
<dbReference type="GO" id="GO:0051028">
    <property type="term" value="P:mRNA transport"/>
    <property type="evidence" value="ECO:0007669"/>
    <property type="project" value="TreeGrafter"/>
</dbReference>
<dbReference type="GO" id="GO:0071204">
    <property type="term" value="C:histone pre-mRNA 3'end processing complex"/>
    <property type="evidence" value="ECO:0007669"/>
    <property type="project" value="TreeGrafter"/>
</dbReference>
<feature type="compositionally biased region" description="Polar residues" evidence="3">
    <location>
        <begin position="103"/>
        <end position="115"/>
    </location>
</feature>
<feature type="region of interest" description="Disordered" evidence="3">
    <location>
        <begin position="1"/>
        <end position="120"/>
    </location>
</feature>
<dbReference type="Pfam" id="PF15247">
    <property type="entry name" value="SLBP_RNA_bind"/>
    <property type="match status" value="1"/>
</dbReference>
<feature type="compositionally biased region" description="Basic and acidic residues" evidence="3">
    <location>
        <begin position="87"/>
        <end position="100"/>
    </location>
</feature>
<accession>A0A0P5JMG1</accession>
<keyword evidence="2" id="KW-0694">RNA-binding</keyword>
<dbReference type="Gene3D" id="1.10.8.1120">
    <property type="entry name" value="Histone RNA hairpin-binding protein RNA-binding domain"/>
    <property type="match status" value="1"/>
</dbReference>
<dbReference type="GO" id="GO:0006398">
    <property type="term" value="P:mRNA 3'-end processing by stem-loop binding and cleavage"/>
    <property type="evidence" value="ECO:0007669"/>
    <property type="project" value="TreeGrafter"/>
</dbReference>
<dbReference type="GO" id="GO:0003729">
    <property type="term" value="F:mRNA binding"/>
    <property type="evidence" value="ECO:0007669"/>
    <property type="project" value="InterPro"/>
</dbReference>
<feature type="compositionally biased region" description="Polar residues" evidence="3">
    <location>
        <begin position="62"/>
        <end position="77"/>
    </location>
</feature>
<dbReference type="PANTHER" id="PTHR17408:SF0">
    <property type="entry name" value="HISTONE RNA HAIRPIN-BINDING PROTEIN"/>
    <property type="match status" value="1"/>
</dbReference>